<gene>
    <name evidence="6" type="ORF">VB854_13760</name>
</gene>
<feature type="repeat" description="WD" evidence="3">
    <location>
        <begin position="1353"/>
        <end position="1385"/>
    </location>
</feature>
<dbReference type="InterPro" id="IPR001680">
    <property type="entry name" value="WD40_rpt"/>
</dbReference>
<dbReference type="RefSeq" id="WP_323276363.1">
    <property type="nucleotide sequence ID" value="NZ_JAYGHT010000073.1"/>
</dbReference>
<evidence type="ECO:0000256" key="2">
    <source>
        <dbReference type="ARBA" id="ARBA00022737"/>
    </source>
</evidence>
<dbReference type="PANTHER" id="PTHR19879:SF9">
    <property type="entry name" value="TRANSCRIPTION INITIATION FACTOR TFIID SUBUNIT 5"/>
    <property type="match status" value="1"/>
</dbReference>
<evidence type="ECO:0000313" key="7">
    <source>
        <dbReference type="Proteomes" id="UP001301728"/>
    </source>
</evidence>
<dbReference type="PROSITE" id="PS50294">
    <property type="entry name" value="WD_REPEATS_REGION"/>
    <property type="match status" value="11"/>
</dbReference>
<feature type="repeat" description="WD" evidence="3">
    <location>
        <begin position="1479"/>
        <end position="1511"/>
    </location>
</feature>
<dbReference type="SMART" id="SM00320">
    <property type="entry name" value="WD40"/>
    <property type="match status" value="14"/>
</dbReference>
<dbReference type="InterPro" id="IPR011990">
    <property type="entry name" value="TPR-like_helical_dom_sf"/>
</dbReference>
<dbReference type="InterPro" id="IPR015943">
    <property type="entry name" value="WD40/YVTN_repeat-like_dom_sf"/>
</dbReference>
<dbReference type="Pfam" id="PF00400">
    <property type="entry name" value="WD40"/>
    <property type="match status" value="7"/>
</dbReference>
<evidence type="ECO:0000256" key="1">
    <source>
        <dbReference type="ARBA" id="ARBA00022574"/>
    </source>
</evidence>
<dbReference type="Proteomes" id="UP001301728">
    <property type="component" value="Unassembled WGS sequence"/>
</dbReference>
<sequence length="1665" mass="189947">MMTDFVQPEAITLHNQSSIRQLIRAITLSQGEFSLILACCSYKIVTQHIVEEIRNQSSMGLREITLEPTTQTLLTTLMDQLQGDKPDAVMVFGLESVLDLEQLLITTKRNVEEFNSFSCPLILWVTDEVLHKMIRVAPDLHNRATSLEFLIETDELILFIQSTVNQVLKTVLSSQENLFLENRVFNLETGSSRRIELQSARQVLKQRGIQLETELEAGLEFLMGRVADNTTEKSRQHYEQSLALWQQIGDLEKQGHLSFYLGAWWLNYGIRQRVKYQQGCLQAKEYFSRSLNAFKAAKRLDLVAKFINFLADVLHRLEDWKALENLIAKQPKFNALWLHQHYPNLFRTARCYGFLAEIELAKCQPNNVIFCWQNSAILQRAKRFAKKALDLLDEAENTVNISTVEQQSLLAWERSFHQAWYLFSLGKSQLLLGQVKDSILTLEAAKAMTKPYYDPELYIGILSQLRQSYFQQQDYLVAFVIKQEQRSIEGQYGFRAFVGAGQLRPKQQVTNLTRPLHKSPEMIAPEIVASPQQYDIDCLMERIQRNDHKLTIIHGQSGVGKSSLLQAGLIPTVKQNHIDSFQVVPILQRVYTDWIKELGKGLTQALEDTQYFTNLPKFNTLEEIIHQLQVNTNKDLITLLIFDQFEELFFALQKPDERRNFYNFLKKCLDIPYVKVILALREDYLHFLLECNDRLVNLDIVGNNILDRRILYHVGNWQSEQAKSLIKNITKQTPFRLEESLIDRVVQDLSEEFGEVRPIELQVVGAQLQAEQITTLKQYLKLAENPKAKLVNHHLEDVVKDCGIENKRAAELVLYLLTEDNEKRPLKTRTDLERELKVLAEYPIIELERLNLVLEIFVKSGLVVLLKQVPEHHYQLVHDYLVSIIRQREGAKFISDLTKERVKRKQLQKWLTIGSVLVSVIMVFLSGTAIWKWREAEEQKTQVEEQKRETNLAKLNATYQLLRLVEENKLDAYVKILKAGQQLRNQNNRTTWSETERETFHHLWRAAYFTSERNRFQDHQDSVLSVTVSSDGLIASASSDQTIKLWDQNGNLRHTLKDHQGTVWCVTFSPDLSPEYQILATAGKDKTIKLWHRDGSLIRTLSGHQDEVKWVSFSPDGQLIASASQDKTIKLWNRNTGELLQTFSGHQDAVLSVSFSPNRQLIASVSKDKTIKLWNLQGQLIETLNGHNNAVWTVNFSPDGEMIASGSDDYTIKLWKRNGSTYRIFKTLKQHQAPVNSISFSPDSQRMASGSSNGEIKLWGSDGTLISTLTGHGGTVNQVSFTPDSKTLVSASSDWTVRLWSMDSIPPKVFQPNYKVFGRGASFHPLGQLIATPSDNNTFRLWNPSQGTRQLTVPGHQDQVTGISFSRDGTMMASASQDKTVRLWKTDGKPLRTFIGHLEAVNHVSFSPEKSPEDQVIASASQDQTVKVWQPEGQLLYTRRHDDAVTSVSFSPNGEILASASHDKTVRLWSRQDGTLIATLSGNRKFSSVSFSPTDNDLVAAATDDGSIKLWRSLDGKWQDVSSLTPIGAHKKAVYQVSFSPDGQIIASASEDGMVKIWDKTGTLLLTLQEGLNRLEWVGFSPEGQLVSIDGMNRVSVWNIDFHDFFENSEIDPLLQRGCEQIGDYIKYNPKVAPEDKQLCDSVKPKGFWQPSIQKKSREDDSHAF</sequence>
<dbReference type="SUPFAM" id="SSF50998">
    <property type="entry name" value="Quinoprotein alcohol dehydrogenase-like"/>
    <property type="match status" value="1"/>
</dbReference>
<keyword evidence="7" id="KW-1185">Reference proteome</keyword>
<dbReference type="Gene3D" id="2.130.10.10">
    <property type="entry name" value="YVTN repeat-like/Quinoprotein amine dehydrogenase"/>
    <property type="match status" value="4"/>
</dbReference>
<feature type="repeat" description="WD" evidence="3">
    <location>
        <begin position="1143"/>
        <end position="1177"/>
    </location>
</feature>
<dbReference type="InterPro" id="IPR056829">
    <property type="entry name" value="Beta-prop_TEP1_2nd"/>
</dbReference>
<keyword evidence="2" id="KW-0677">Repeat</keyword>
<evidence type="ECO:0000256" key="3">
    <source>
        <dbReference type="PROSITE-ProRule" id="PRU00221"/>
    </source>
</evidence>
<dbReference type="PROSITE" id="PS50082">
    <property type="entry name" value="WD_REPEATS_2"/>
    <property type="match status" value="12"/>
</dbReference>
<dbReference type="EMBL" id="JAYGHT010000073">
    <property type="protein sequence ID" value="MEA5520010.1"/>
    <property type="molecule type" value="Genomic_DNA"/>
</dbReference>
<feature type="repeat" description="WD" evidence="3">
    <location>
        <begin position="1527"/>
        <end position="1559"/>
    </location>
</feature>
<evidence type="ECO:0000259" key="5">
    <source>
        <dbReference type="Pfam" id="PF25047"/>
    </source>
</evidence>
<evidence type="ECO:0000259" key="4">
    <source>
        <dbReference type="Pfam" id="PF20703"/>
    </source>
</evidence>
<protein>
    <submittedName>
        <fullName evidence="6">Sugar-binding protein</fullName>
    </submittedName>
</protein>
<feature type="repeat" description="WD" evidence="3">
    <location>
        <begin position="1394"/>
        <end position="1430"/>
    </location>
</feature>
<evidence type="ECO:0000313" key="6">
    <source>
        <dbReference type="EMBL" id="MEA5520010.1"/>
    </source>
</evidence>
<dbReference type="Pfam" id="PF25047">
    <property type="entry name" value="Beta-prop_TEP1_2nd"/>
    <property type="match status" value="1"/>
</dbReference>
<dbReference type="InterPro" id="IPR011047">
    <property type="entry name" value="Quinoprotein_ADH-like_sf"/>
</dbReference>
<feature type="repeat" description="WD" evidence="3">
    <location>
        <begin position="1016"/>
        <end position="1047"/>
    </location>
</feature>
<dbReference type="PROSITE" id="PS00678">
    <property type="entry name" value="WD_REPEATS_1"/>
    <property type="match status" value="1"/>
</dbReference>
<name>A0ABU5TYN7_9CYAN</name>
<comment type="caution">
    <text evidence="6">The sequence shown here is derived from an EMBL/GenBank/DDBJ whole genome shotgun (WGS) entry which is preliminary data.</text>
</comment>
<dbReference type="Gene3D" id="3.40.50.300">
    <property type="entry name" value="P-loop containing nucleotide triphosphate hydrolases"/>
    <property type="match status" value="1"/>
</dbReference>
<feature type="repeat" description="WD" evidence="3">
    <location>
        <begin position="1056"/>
        <end position="1091"/>
    </location>
</feature>
<dbReference type="SUPFAM" id="SSF50978">
    <property type="entry name" value="WD40 repeat-like"/>
    <property type="match status" value="1"/>
</dbReference>
<organism evidence="6 7">
    <name type="scientific">Limnoraphis robusta CCNP1315</name>
    <dbReference type="NCBI Taxonomy" id="3110306"/>
    <lineage>
        <taxon>Bacteria</taxon>
        <taxon>Bacillati</taxon>
        <taxon>Cyanobacteriota</taxon>
        <taxon>Cyanophyceae</taxon>
        <taxon>Oscillatoriophycideae</taxon>
        <taxon>Oscillatoriales</taxon>
        <taxon>Sirenicapillariaceae</taxon>
        <taxon>Limnoraphis</taxon>
    </lineage>
</organism>
<proteinExistence type="predicted"/>
<feature type="repeat" description="WD" evidence="3">
    <location>
        <begin position="1269"/>
        <end position="1304"/>
    </location>
</feature>
<dbReference type="InterPro" id="IPR049052">
    <property type="entry name" value="nSTAND1"/>
</dbReference>
<reference evidence="6 7" key="1">
    <citation type="submission" date="2023-12" db="EMBL/GenBank/DDBJ databases">
        <title>Baltic Sea Cyanobacteria.</title>
        <authorList>
            <person name="Delbaje E."/>
            <person name="Fewer D.P."/>
            <person name="Shishido T.K."/>
        </authorList>
    </citation>
    <scope>NUCLEOTIDE SEQUENCE [LARGE SCALE GENOMIC DNA]</scope>
    <source>
        <strain evidence="6 7">CCNP 1315</strain>
    </source>
</reference>
<keyword evidence="1 3" id="KW-0853">WD repeat</keyword>
<dbReference type="Gene3D" id="1.25.40.10">
    <property type="entry name" value="Tetratricopeptide repeat domain"/>
    <property type="match status" value="1"/>
</dbReference>
<dbReference type="PRINTS" id="PR00320">
    <property type="entry name" value="GPROTEINBRPT"/>
</dbReference>
<dbReference type="InterPro" id="IPR036322">
    <property type="entry name" value="WD40_repeat_dom_sf"/>
</dbReference>
<feature type="repeat" description="WD" evidence="3">
    <location>
        <begin position="1101"/>
        <end position="1142"/>
    </location>
</feature>
<feature type="repeat" description="WD" evidence="3">
    <location>
        <begin position="1438"/>
        <end position="1479"/>
    </location>
</feature>
<feature type="domain" description="TEP-1 second beta-propeller" evidence="5">
    <location>
        <begin position="1013"/>
        <end position="1191"/>
    </location>
</feature>
<feature type="domain" description="Novel STAND NTPase 1" evidence="4">
    <location>
        <begin position="536"/>
        <end position="883"/>
    </location>
</feature>
<dbReference type="SUPFAM" id="SSF52540">
    <property type="entry name" value="P-loop containing nucleoside triphosphate hydrolases"/>
    <property type="match status" value="1"/>
</dbReference>
<accession>A0ABU5TYN7</accession>
<feature type="repeat" description="WD" evidence="3">
    <location>
        <begin position="1228"/>
        <end position="1259"/>
    </location>
</feature>
<dbReference type="CDD" id="cd00200">
    <property type="entry name" value="WD40"/>
    <property type="match status" value="2"/>
</dbReference>
<dbReference type="InterPro" id="IPR027417">
    <property type="entry name" value="P-loop_NTPase"/>
</dbReference>
<dbReference type="Pfam" id="PF20703">
    <property type="entry name" value="nSTAND1"/>
    <property type="match status" value="1"/>
</dbReference>
<dbReference type="PANTHER" id="PTHR19879">
    <property type="entry name" value="TRANSCRIPTION INITIATION FACTOR TFIID"/>
    <property type="match status" value="1"/>
</dbReference>
<feature type="repeat" description="WD" evidence="3">
    <location>
        <begin position="1184"/>
        <end position="1216"/>
    </location>
</feature>
<dbReference type="InterPro" id="IPR020472">
    <property type="entry name" value="WD40_PAC1"/>
</dbReference>
<dbReference type="InterPro" id="IPR019775">
    <property type="entry name" value="WD40_repeat_CS"/>
</dbReference>